<dbReference type="EMBL" id="JAPEVG010000016">
    <property type="protein sequence ID" value="KAJ8496281.1"/>
    <property type="molecule type" value="Genomic_DNA"/>
</dbReference>
<keyword evidence="3" id="KW-1185">Reference proteome</keyword>
<proteinExistence type="predicted"/>
<comment type="caution">
    <text evidence="2">The sequence shown here is derived from an EMBL/GenBank/DDBJ whole genome shotgun (WGS) entry which is preliminary data.</text>
</comment>
<gene>
    <name evidence="2" type="ORF">ONZ51_g1199</name>
</gene>
<feature type="compositionally biased region" description="Polar residues" evidence="1">
    <location>
        <begin position="42"/>
        <end position="53"/>
    </location>
</feature>
<evidence type="ECO:0000313" key="2">
    <source>
        <dbReference type="EMBL" id="KAJ8496281.1"/>
    </source>
</evidence>
<feature type="region of interest" description="Disordered" evidence="1">
    <location>
        <begin position="188"/>
        <end position="207"/>
    </location>
</feature>
<dbReference type="AlphaFoldDB" id="A0AAD7U2M7"/>
<evidence type="ECO:0000256" key="1">
    <source>
        <dbReference type="SAM" id="MobiDB-lite"/>
    </source>
</evidence>
<organism evidence="2 3">
    <name type="scientific">Trametes cubensis</name>
    <dbReference type="NCBI Taxonomy" id="1111947"/>
    <lineage>
        <taxon>Eukaryota</taxon>
        <taxon>Fungi</taxon>
        <taxon>Dikarya</taxon>
        <taxon>Basidiomycota</taxon>
        <taxon>Agaricomycotina</taxon>
        <taxon>Agaricomycetes</taxon>
        <taxon>Polyporales</taxon>
        <taxon>Polyporaceae</taxon>
        <taxon>Trametes</taxon>
    </lineage>
</organism>
<protein>
    <submittedName>
        <fullName evidence="2">Uncharacterized protein</fullName>
    </submittedName>
</protein>
<reference evidence="2" key="1">
    <citation type="submission" date="2022-11" db="EMBL/GenBank/DDBJ databases">
        <title>Genome Sequence of Cubamyces cubensis.</title>
        <authorList>
            <person name="Buettner E."/>
        </authorList>
    </citation>
    <scope>NUCLEOTIDE SEQUENCE</scope>
    <source>
        <strain evidence="2">MPL-01</strain>
    </source>
</reference>
<dbReference type="Proteomes" id="UP001215151">
    <property type="component" value="Unassembled WGS sequence"/>
</dbReference>
<feature type="compositionally biased region" description="Basic residues" evidence="1">
    <location>
        <begin position="188"/>
        <end position="197"/>
    </location>
</feature>
<name>A0AAD7U2M7_9APHY</name>
<evidence type="ECO:0000313" key="3">
    <source>
        <dbReference type="Proteomes" id="UP001215151"/>
    </source>
</evidence>
<accession>A0AAD7U2M7</accession>
<sequence>MSSSSSASSSSSSSSSRSPSPVSSLSSAPLTAWSRPIPPPHTSMSTAKTSTAGPTRGSVPGPAPPIASLPSLAHSLSAFPTMTVVTNDMVHYGTLGRTKGVSEAKVRERPQLALQPEALLRFFLDPVKGTRTGLRPHFACPPNASAGISSLTRALSPFLSAAHDCPTQDEAATGCRARCHDIHRVRARSVSHARGRRAGSPDRSQEV</sequence>
<feature type="region of interest" description="Disordered" evidence="1">
    <location>
        <begin position="1"/>
        <end position="66"/>
    </location>
</feature>
<feature type="compositionally biased region" description="Low complexity" evidence="1">
    <location>
        <begin position="1"/>
        <end position="27"/>
    </location>
</feature>